<dbReference type="OrthoDB" id="9813282at2"/>
<evidence type="ECO:0000256" key="1">
    <source>
        <dbReference type="ARBA" id="ARBA00022801"/>
    </source>
</evidence>
<evidence type="ECO:0000313" key="3">
    <source>
        <dbReference type="EMBL" id="SDX76816.1"/>
    </source>
</evidence>
<keyword evidence="1" id="KW-0378">Hydrolase</keyword>
<dbReference type="InterPro" id="IPR029069">
    <property type="entry name" value="HotDog_dom_sf"/>
</dbReference>
<evidence type="ECO:0000313" key="4">
    <source>
        <dbReference type="Proteomes" id="UP000183400"/>
    </source>
</evidence>
<keyword evidence="4" id="KW-1185">Reference proteome</keyword>
<protein>
    <submittedName>
        <fullName evidence="3">Uncharacterized domain 1-containing protein</fullName>
    </submittedName>
</protein>
<dbReference type="STRING" id="985054.SAMN05444358_11116"/>
<evidence type="ECO:0000259" key="2">
    <source>
        <dbReference type="Pfam" id="PF03061"/>
    </source>
</evidence>
<sequence length="134" mass="14501">MHNKSIQHWLPPYSQSLGLELVSVSMEEVVAKLLVREDMGNRNEVMHGGAIMGAADSIGGVAAAVNLDKDASTTTLESKTNFIRSVRIGDEITLTCIPLHRGRKTMIWQTTITRPDGGTAAIVTQTQLTLGWNG</sequence>
<dbReference type="GO" id="GO:0005829">
    <property type="term" value="C:cytosol"/>
    <property type="evidence" value="ECO:0007669"/>
    <property type="project" value="TreeGrafter"/>
</dbReference>
<reference evidence="4" key="1">
    <citation type="submission" date="2016-10" db="EMBL/GenBank/DDBJ databases">
        <authorList>
            <person name="Varghese N."/>
            <person name="Submissions S."/>
        </authorList>
    </citation>
    <scope>NUCLEOTIDE SEQUENCE [LARGE SCALE GENOMIC DNA]</scope>
    <source>
        <strain evidence="4">DSM 27839</strain>
    </source>
</reference>
<dbReference type="GO" id="GO:0061522">
    <property type="term" value="F:1,4-dihydroxy-2-naphthoyl-CoA thioesterase activity"/>
    <property type="evidence" value="ECO:0007669"/>
    <property type="project" value="TreeGrafter"/>
</dbReference>
<gene>
    <name evidence="3" type="ORF">SAMN05444358_11116</name>
</gene>
<dbReference type="RefSeq" id="WP_074738764.1">
    <property type="nucleotide sequence ID" value="NZ_FNNP01000011.1"/>
</dbReference>
<dbReference type="PANTHER" id="PTHR43240">
    <property type="entry name" value="1,4-DIHYDROXY-2-NAPHTHOYL-COA THIOESTERASE 1"/>
    <property type="match status" value="1"/>
</dbReference>
<dbReference type="InterPro" id="IPR006683">
    <property type="entry name" value="Thioestr_dom"/>
</dbReference>
<organism evidence="3 4">
    <name type="scientific">Ruegeria halocynthiae</name>
    <dbReference type="NCBI Taxonomy" id="985054"/>
    <lineage>
        <taxon>Bacteria</taxon>
        <taxon>Pseudomonadati</taxon>
        <taxon>Pseudomonadota</taxon>
        <taxon>Alphaproteobacteria</taxon>
        <taxon>Rhodobacterales</taxon>
        <taxon>Roseobacteraceae</taxon>
        <taxon>Ruegeria</taxon>
    </lineage>
</organism>
<accession>A0A1H3EDM9</accession>
<dbReference type="Proteomes" id="UP000183400">
    <property type="component" value="Unassembled WGS sequence"/>
</dbReference>
<dbReference type="EMBL" id="FNNP01000011">
    <property type="protein sequence ID" value="SDX76816.1"/>
    <property type="molecule type" value="Genomic_DNA"/>
</dbReference>
<dbReference type="PANTHER" id="PTHR43240:SF8">
    <property type="entry name" value="PHENYLACETIC ACID DEGRADATION-RELATED PROTEIN"/>
    <property type="match status" value="1"/>
</dbReference>
<name>A0A1H3EDM9_9RHOB</name>
<dbReference type="Pfam" id="PF03061">
    <property type="entry name" value="4HBT"/>
    <property type="match status" value="1"/>
</dbReference>
<dbReference type="InterPro" id="IPR003736">
    <property type="entry name" value="PAAI_dom"/>
</dbReference>
<dbReference type="Gene3D" id="3.10.129.10">
    <property type="entry name" value="Hotdog Thioesterase"/>
    <property type="match status" value="1"/>
</dbReference>
<dbReference type="SUPFAM" id="SSF54637">
    <property type="entry name" value="Thioesterase/thiol ester dehydrase-isomerase"/>
    <property type="match status" value="1"/>
</dbReference>
<feature type="domain" description="Thioesterase" evidence="2">
    <location>
        <begin position="45"/>
        <end position="120"/>
    </location>
</feature>
<proteinExistence type="predicted"/>
<dbReference type="NCBIfam" id="TIGR00369">
    <property type="entry name" value="unchar_dom_1"/>
    <property type="match status" value="1"/>
</dbReference>
<dbReference type="AlphaFoldDB" id="A0A1H3EDM9"/>
<dbReference type="CDD" id="cd03443">
    <property type="entry name" value="PaaI_thioesterase"/>
    <property type="match status" value="1"/>
</dbReference>